<organism evidence="23 24">
    <name type="scientific">Maudiozyma humilis</name>
    <name type="common">Sour dough yeast</name>
    <name type="synonym">Kazachstania humilis</name>
    <dbReference type="NCBI Taxonomy" id="51915"/>
    <lineage>
        <taxon>Eukaryota</taxon>
        <taxon>Fungi</taxon>
        <taxon>Dikarya</taxon>
        <taxon>Ascomycota</taxon>
        <taxon>Saccharomycotina</taxon>
        <taxon>Saccharomycetes</taxon>
        <taxon>Saccharomycetales</taxon>
        <taxon>Saccharomycetaceae</taxon>
        <taxon>Maudiozyma</taxon>
    </lineage>
</organism>
<evidence type="ECO:0000256" key="18">
    <source>
        <dbReference type="ARBA" id="ARBA00047899"/>
    </source>
</evidence>
<keyword evidence="24" id="KW-1185">Reference proteome</keyword>
<dbReference type="InterPro" id="IPR000403">
    <property type="entry name" value="PI3/4_kinase_cat_dom"/>
</dbReference>
<evidence type="ECO:0000256" key="1">
    <source>
        <dbReference type="ARBA" id="ARBA00004123"/>
    </source>
</evidence>
<dbReference type="GO" id="GO:0006281">
    <property type="term" value="P:DNA repair"/>
    <property type="evidence" value="ECO:0007669"/>
    <property type="project" value="UniProtKB-KW"/>
</dbReference>
<dbReference type="InterPro" id="IPR012993">
    <property type="entry name" value="UME"/>
</dbReference>
<keyword evidence="10" id="KW-0067">ATP-binding</keyword>
<dbReference type="Pfam" id="PF25030">
    <property type="entry name" value="M-HEAT_ATR"/>
    <property type="match status" value="1"/>
</dbReference>
<accession>A0AAV5RRY7</accession>
<evidence type="ECO:0000256" key="13">
    <source>
        <dbReference type="ARBA" id="ARBA00023242"/>
    </source>
</evidence>
<dbReference type="InterPro" id="IPR050517">
    <property type="entry name" value="DDR_Repair_Kinase"/>
</dbReference>
<feature type="domain" description="PI3K/PI4K catalytic" evidence="20">
    <location>
        <begin position="2083"/>
        <end position="2391"/>
    </location>
</feature>
<keyword evidence="14" id="KW-0469">Meiosis</keyword>
<dbReference type="Pfam" id="PF23593">
    <property type="entry name" value="HEAT_ATR"/>
    <property type="match status" value="1"/>
</dbReference>
<dbReference type="PROSITE" id="PS51190">
    <property type="entry name" value="FATC"/>
    <property type="match status" value="1"/>
</dbReference>
<keyword evidence="11" id="KW-0156">Chromatin regulator</keyword>
<dbReference type="InterPro" id="IPR011009">
    <property type="entry name" value="Kinase-like_dom_sf"/>
</dbReference>
<dbReference type="InterPro" id="IPR058681">
    <property type="entry name" value="HEAT_MEC1_N"/>
</dbReference>
<evidence type="ECO:0000256" key="16">
    <source>
        <dbReference type="ARBA" id="ARBA00030459"/>
    </source>
</evidence>
<dbReference type="FunFam" id="1.10.1070.11:FF:000033">
    <property type="entry name" value="Serine/threonine-protein kinase MEC1"/>
    <property type="match status" value="1"/>
</dbReference>
<comment type="catalytic activity">
    <reaction evidence="18">
        <text>L-threonyl-[protein] + ATP = O-phospho-L-threonyl-[protein] + ADP + H(+)</text>
        <dbReference type="Rhea" id="RHEA:46608"/>
        <dbReference type="Rhea" id="RHEA-COMP:11060"/>
        <dbReference type="Rhea" id="RHEA-COMP:11605"/>
        <dbReference type="ChEBI" id="CHEBI:15378"/>
        <dbReference type="ChEBI" id="CHEBI:30013"/>
        <dbReference type="ChEBI" id="CHEBI:30616"/>
        <dbReference type="ChEBI" id="CHEBI:61977"/>
        <dbReference type="ChEBI" id="CHEBI:456216"/>
        <dbReference type="EC" id="2.7.11.1"/>
    </reaction>
</comment>
<dbReference type="GO" id="GO:0004674">
    <property type="term" value="F:protein serine/threonine kinase activity"/>
    <property type="evidence" value="ECO:0007669"/>
    <property type="project" value="UniProtKB-KW"/>
</dbReference>
<evidence type="ECO:0000256" key="12">
    <source>
        <dbReference type="ARBA" id="ARBA00023204"/>
    </source>
</evidence>
<dbReference type="SUPFAM" id="SSF48371">
    <property type="entry name" value="ARM repeat"/>
    <property type="match status" value="1"/>
</dbReference>
<keyword evidence="8" id="KW-0227">DNA damage</keyword>
<feature type="domain" description="FAT" evidence="21">
    <location>
        <begin position="1434"/>
        <end position="1978"/>
    </location>
</feature>
<comment type="caution">
    <text evidence="23">The sequence shown here is derived from an EMBL/GenBank/DDBJ whole genome shotgun (WGS) entry which is preliminary data.</text>
</comment>
<feature type="domain" description="FATC" evidence="22">
    <location>
        <begin position="2375"/>
        <end position="2407"/>
    </location>
</feature>
<keyword evidence="13" id="KW-0539">Nucleus</keyword>
<evidence type="ECO:0000313" key="24">
    <source>
        <dbReference type="Proteomes" id="UP001377567"/>
    </source>
</evidence>
<evidence type="ECO:0000256" key="8">
    <source>
        <dbReference type="ARBA" id="ARBA00022763"/>
    </source>
</evidence>
<dbReference type="GO" id="GO:0000077">
    <property type="term" value="P:DNA damage checkpoint signaling"/>
    <property type="evidence" value="ECO:0007669"/>
    <property type="project" value="TreeGrafter"/>
</dbReference>
<dbReference type="PANTHER" id="PTHR11139:SF125">
    <property type="entry name" value="SERINE_THREONINE-PROTEIN KINASE MEC1"/>
    <property type="match status" value="1"/>
</dbReference>
<keyword evidence="6" id="KW-0808">Transferase</keyword>
<evidence type="ECO:0000256" key="17">
    <source>
        <dbReference type="ARBA" id="ARBA00033001"/>
    </source>
</evidence>
<evidence type="ECO:0000256" key="2">
    <source>
        <dbReference type="ARBA" id="ARBA00010769"/>
    </source>
</evidence>
<reference evidence="23 24" key="1">
    <citation type="journal article" date="2023" name="Elife">
        <title>Identification of key yeast species and microbe-microbe interactions impacting larval growth of Drosophila in the wild.</title>
        <authorList>
            <person name="Mure A."/>
            <person name="Sugiura Y."/>
            <person name="Maeda R."/>
            <person name="Honda K."/>
            <person name="Sakurai N."/>
            <person name="Takahashi Y."/>
            <person name="Watada M."/>
            <person name="Katoh T."/>
            <person name="Gotoh A."/>
            <person name="Gotoh Y."/>
            <person name="Taniguchi I."/>
            <person name="Nakamura K."/>
            <person name="Hayashi T."/>
            <person name="Katayama T."/>
            <person name="Uemura T."/>
            <person name="Hattori Y."/>
        </authorList>
    </citation>
    <scope>NUCLEOTIDE SEQUENCE [LARGE SCALE GENOMIC DNA]</scope>
    <source>
        <strain evidence="23 24">KH-74</strain>
    </source>
</reference>
<proteinExistence type="inferred from homology"/>
<evidence type="ECO:0000259" key="21">
    <source>
        <dbReference type="PROSITE" id="PS51189"/>
    </source>
</evidence>
<dbReference type="Proteomes" id="UP001377567">
    <property type="component" value="Unassembled WGS sequence"/>
</dbReference>
<sequence>MESHLNYLDELTMAIKRSSATNAKNNVLPTTVPEDGDPNSIELIDMVVNRLLSMHKSDALNTDKLFSKSLILMDLLLTSKPYLLIHTGLRIASASSSKEDIGIVRLINVFVQVSVLHINAPDRIWFIRQKVGQWAALTHQLYGGDYKHIQSKHIESLFETCEKNLTKVLTGNYTYKSYLQNLRITYILCYWLNARPNVFRSSLLLLDSSAGMNRWTLKFQKLIRFILYLFDSTQLPDNKEYTDLQISFMALTVDHMLNNTVPNPGNTPTLRTMDQFKFCLNVIHRFLKSNIILQAPQSVVFAKSLLRVYSLCFSRSQVDQIRYAIFHTFQKELPILQKSWINNLEMRLRSAKGDVDTPDPIALRAVVLVFFDIQRRMAPDSDIIYDTQYQFHDKHNSPEVYKRQVSESFAAVSPQLEGFRVLILNSFKKNDFLNRLSCHINELDAGILSTKKSLDSFFEEISASITSCFTVKNNQKIIDWVNILSKMVCYEAHNKTTKNINTEGACTLCDANHSPNIYSNIDPDRPDCTKVSKTYKLLVKHFLSNSELSNFNEGLLIGILLCLQRIFVHFQPPELQNTTTRKNSKVFTFVWTCFSSPNRYLRNMASRLIPLWNITNIYNSDSDNTFTLANLLQSVDKNIQIETVAKTWMHLTLTTSGDDFNVLLLKLVEFLASNDAATNLMMEYQIRNLAKILRKTPFQLLSPILPIFLRQTASVFDKRKHVFLKLVNMMGCSAQSLLEDYQAYIIPSAVLQQKSDSFGAITPMMFSNKDGTMEQLVNRLLVTNCRQVYAVALVKYNFFNIDHIRMIFRNILPDFPMLFFSNRERRTKEEEDRFIFETLPDYQTMAEVVKSYLFSETDEEATQENERRVLCSMRYLLTNFAQDCVKGGKYKDVNDWDGIREKAFQKTLSDNFLGIFQVFSRNLHDTNGNNTNFQKLRVVNGIAFLLQHSSMNSIISGLAQISICLQTALEIEEIRYSALRCWYLLIKELDDQELSAVIDGLISYILQKWPTFNAKMKRLAYEILNYIIKEKTKLISEINPYITFALIQKRDYDIELLEGNRAFAKTAGKVVSTTNLIPIFVHNLKSNNLYLIKQTLDDIKIYLERKQVDGRDSALNLSRNDSTFSILLTTLLKTAYKFRMSDPSISKICSKYISMIGMRDITKTSGETAVIDKVCDFNDMKQTINFLIWVINDILVPSFWESENPNKQLFVALVMQESLKYCGLDSGEDDQTTYKIEDHPERLVLWNKFNTISKATLTPLLYSKYHAQSSVEYVPLEYPCYKVSMGYKMWIKYVTLDLIKVSTLDDPTHPLHVFASLMREDDGYISNFLLPYIVIDVLIKANTKQECKTLVKNVVLEFNHIFQKDLNGLNHLQKDSQKMCYTSIFRVLEYGRKWVTEYKKNYNEQNGTHIIKDDNTNKMLLGIEKFLSSIPLSLLAQRSLETNSFERSALYLEQYKRQEEKNDIEDESILKNLQQTYEEIGDIDAVDGILKTFSSESLISKIDELQYSNNWKMAQDCFTVLGTYDLPTATTKMMKSMYDHQLYSTLLETVPRVLTDNANIQADVINECFAYGLEAANLVGKVDSLKFWVEKIESLDNISDPNIVLQYNMAKALLYVNEGKRGLTLDYIDKCYQTIGTHFTTSATATTLVKKQTLLMKLHGLYDIGLRAADIDEVRMDQCNEILDARLEKIGAEFIPNYYLMSLRKSFNLLKDTSSCKEDLFNTYFRMSRLSRNNGRLDIASESLMNCLKADYSPTELEFAEILWKQGENDRALKLVQEIHHKYANSQGVNNCDKAKVLLKYTEWLDLSNNSTSAQIIQQYTQILHLDSAWYKPYYSFGQYFSRLIEKRSAEGLSSDGTWEFKSISYFLLAFARNAIHVRENLPKVVTFWLDTTDSAVRYDSGSRGTVLQRTSHKICEAIQSALSSCPTYIWYSVLTQLLSRLLHAHKKTADLIKQILYNLTTEFPTHMLWYITVLQNSTVNERVKVGDSIMKKYKSHSGSDASLVKNAQLLTISLTRVSMQEVSKARSRSSGSLENDFKFKMSMAPSQMTVPVRINLTTLSPVSADSMSAYKPFHSDVTISKFGKTYITFSSLKKPKRIDMIGSDGKVYGIMCKKEDVRQDNQYMQFATTMDFILNKEVEATKRDLGITTYSVLSLREDCGILEFIPNVATLRSIFLRQYDSMNVQYNMRQMHAKWNELETEKRPRFFESQLKKFPPVLHKWFVETFPDPIDWYNARNRYARSYAVMAMLGYILGLGDRHCENILLDVGTGQVLHVDFDCLFDKGKLLPVPEIVPFRLTQNLLDALGVVGTEGTFKKSSEVTLELVRSNETALLNVIETIVYERDSSNPDQVQVAREALRQLRNKIRGIDPRDGLALSVPGQADALIHEAASRESLGQMYIGWMAFW</sequence>
<evidence type="ECO:0000256" key="14">
    <source>
        <dbReference type="ARBA" id="ARBA00023254"/>
    </source>
</evidence>
<evidence type="ECO:0000256" key="11">
    <source>
        <dbReference type="ARBA" id="ARBA00022853"/>
    </source>
</evidence>
<dbReference type="Gene3D" id="1.10.1070.11">
    <property type="entry name" value="Phosphatidylinositol 3-/4-kinase, catalytic domain"/>
    <property type="match status" value="1"/>
</dbReference>
<comment type="similarity">
    <text evidence="2">Belongs to the PI3/PI4-kinase family. ATM subfamily.</text>
</comment>
<dbReference type="Pfam" id="PF02260">
    <property type="entry name" value="FATC"/>
    <property type="match status" value="1"/>
</dbReference>
<dbReference type="GO" id="GO:0006325">
    <property type="term" value="P:chromatin organization"/>
    <property type="evidence" value="ECO:0007669"/>
    <property type="project" value="UniProtKB-KW"/>
</dbReference>
<keyword evidence="12" id="KW-0234">DNA repair</keyword>
<dbReference type="InterPro" id="IPR018936">
    <property type="entry name" value="PI3/4_kinase_CS"/>
</dbReference>
<dbReference type="GO" id="GO:0005524">
    <property type="term" value="F:ATP binding"/>
    <property type="evidence" value="ECO:0007669"/>
    <property type="project" value="UniProtKB-KW"/>
</dbReference>
<evidence type="ECO:0000256" key="4">
    <source>
        <dbReference type="ARBA" id="ARBA00021345"/>
    </source>
</evidence>
<evidence type="ECO:0000256" key="3">
    <source>
        <dbReference type="ARBA" id="ARBA00012513"/>
    </source>
</evidence>
<dbReference type="GO" id="GO:0051321">
    <property type="term" value="P:meiotic cell cycle"/>
    <property type="evidence" value="ECO:0007669"/>
    <property type="project" value="UniProtKB-KW"/>
</dbReference>
<keyword evidence="9 23" id="KW-0418">Kinase</keyword>
<keyword evidence="5" id="KW-0723">Serine/threonine-protein kinase</keyword>
<dbReference type="Gene3D" id="3.30.1010.10">
    <property type="entry name" value="Phosphatidylinositol 3-kinase Catalytic Subunit, Chain A, domain 4"/>
    <property type="match status" value="1"/>
</dbReference>
<dbReference type="InterPro" id="IPR016024">
    <property type="entry name" value="ARM-type_fold"/>
</dbReference>
<dbReference type="InterPro" id="IPR057564">
    <property type="entry name" value="HEAT_ATR"/>
</dbReference>
<evidence type="ECO:0000256" key="19">
    <source>
        <dbReference type="ARBA" id="ARBA00048679"/>
    </source>
</evidence>
<evidence type="ECO:0000256" key="6">
    <source>
        <dbReference type="ARBA" id="ARBA00022679"/>
    </source>
</evidence>
<evidence type="ECO:0000256" key="5">
    <source>
        <dbReference type="ARBA" id="ARBA00022527"/>
    </source>
</evidence>
<dbReference type="GO" id="GO:0000723">
    <property type="term" value="P:telomere maintenance"/>
    <property type="evidence" value="ECO:0007669"/>
    <property type="project" value="TreeGrafter"/>
</dbReference>
<dbReference type="InterPro" id="IPR014009">
    <property type="entry name" value="PIK_FAT"/>
</dbReference>
<dbReference type="PROSITE" id="PS51189">
    <property type="entry name" value="FAT"/>
    <property type="match status" value="1"/>
</dbReference>
<dbReference type="InterPro" id="IPR056802">
    <property type="entry name" value="ATR-like_M-HEAT"/>
</dbReference>
<protein>
    <recommendedName>
        <fullName evidence="4">Serine/threonine-protein kinase MEC1</fullName>
        <ecNumber evidence="3">2.7.11.1</ecNumber>
    </recommendedName>
    <alternativeName>
        <fullName evidence="17">ATR homolog</fullName>
    </alternativeName>
    <alternativeName>
        <fullName evidence="16">DNA-damage checkpoint kinase MEC1</fullName>
    </alternativeName>
    <alternativeName>
        <fullName evidence="15">Mitosis entry checkpoint protein 1</fullName>
    </alternativeName>
</protein>
<dbReference type="Pfam" id="PF00454">
    <property type="entry name" value="PI3_PI4_kinase"/>
    <property type="match status" value="1"/>
</dbReference>
<keyword evidence="7" id="KW-0547">Nucleotide-binding</keyword>
<dbReference type="PROSITE" id="PS00915">
    <property type="entry name" value="PI3_4_KINASE_1"/>
    <property type="match status" value="1"/>
</dbReference>
<evidence type="ECO:0000256" key="15">
    <source>
        <dbReference type="ARBA" id="ARBA00029679"/>
    </source>
</evidence>
<dbReference type="InterPro" id="IPR003152">
    <property type="entry name" value="FATC_dom"/>
</dbReference>
<dbReference type="EC" id="2.7.11.1" evidence="3"/>
<dbReference type="SUPFAM" id="SSF56112">
    <property type="entry name" value="Protein kinase-like (PK-like)"/>
    <property type="match status" value="1"/>
</dbReference>
<dbReference type="PANTHER" id="PTHR11139">
    <property type="entry name" value="ATAXIA TELANGIECTASIA MUTATED ATM -RELATED"/>
    <property type="match status" value="1"/>
</dbReference>
<evidence type="ECO:0000259" key="20">
    <source>
        <dbReference type="PROSITE" id="PS50290"/>
    </source>
</evidence>
<dbReference type="Pfam" id="PF08064">
    <property type="entry name" value="UME"/>
    <property type="match status" value="1"/>
</dbReference>
<dbReference type="GO" id="GO:0005694">
    <property type="term" value="C:chromosome"/>
    <property type="evidence" value="ECO:0007669"/>
    <property type="project" value="TreeGrafter"/>
</dbReference>
<name>A0AAV5RRY7_MAUHU</name>
<dbReference type="SMART" id="SM00802">
    <property type="entry name" value="UME"/>
    <property type="match status" value="1"/>
</dbReference>
<comment type="subcellular location">
    <subcellularLocation>
        <location evidence="1">Nucleus</location>
    </subcellularLocation>
</comment>
<dbReference type="InterPro" id="IPR036940">
    <property type="entry name" value="PI3/4_kinase_cat_sf"/>
</dbReference>
<dbReference type="PROSITE" id="PS50290">
    <property type="entry name" value="PI3_4_KINASE_3"/>
    <property type="match status" value="1"/>
</dbReference>
<evidence type="ECO:0000313" key="23">
    <source>
        <dbReference type="EMBL" id="GMM54295.1"/>
    </source>
</evidence>
<dbReference type="InterPro" id="IPR003151">
    <property type="entry name" value="PIK-rel_kinase_FAT"/>
</dbReference>
<dbReference type="SMART" id="SM01343">
    <property type="entry name" value="FATC"/>
    <property type="match status" value="1"/>
</dbReference>
<dbReference type="Pfam" id="PF25385">
    <property type="entry name" value="HEAT_MEC1_N"/>
    <property type="match status" value="1"/>
</dbReference>
<dbReference type="SMART" id="SM00146">
    <property type="entry name" value="PI3Kc"/>
    <property type="match status" value="1"/>
</dbReference>
<evidence type="ECO:0000259" key="22">
    <source>
        <dbReference type="PROSITE" id="PS51190"/>
    </source>
</evidence>
<dbReference type="CDD" id="cd00892">
    <property type="entry name" value="PIKKc_ATR"/>
    <property type="match status" value="1"/>
</dbReference>
<dbReference type="Pfam" id="PF02259">
    <property type="entry name" value="FAT"/>
    <property type="match status" value="1"/>
</dbReference>
<evidence type="ECO:0000256" key="7">
    <source>
        <dbReference type="ARBA" id="ARBA00022741"/>
    </source>
</evidence>
<evidence type="ECO:0000256" key="10">
    <source>
        <dbReference type="ARBA" id="ARBA00022840"/>
    </source>
</evidence>
<dbReference type="GO" id="GO:0005634">
    <property type="term" value="C:nucleus"/>
    <property type="evidence" value="ECO:0007669"/>
    <property type="project" value="UniProtKB-SubCell"/>
</dbReference>
<gene>
    <name evidence="23" type="ORF">DAKH74_009110</name>
</gene>
<dbReference type="PROSITE" id="PS00916">
    <property type="entry name" value="PI3_4_KINASE_2"/>
    <property type="match status" value="1"/>
</dbReference>
<comment type="catalytic activity">
    <reaction evidence="19">
        <text>L-seryl-[protein] + ATP = O-phospho-L-seryl-[protein] + ADP + H(+)</text>
        <dbReference type="Rhea" id="RHEA:17989"/>
        <dbReference type="Rhea" id="RHEA-COMP:9863"/>
        <dbReference type="Rhea" id="RHEA-COMP:11604"/>
        <dbReference type="ChEBI" id="CHEBI:15378"/>
        <dbReference type="ChEBI" id="CHEBI:29999"/>
        <dbReference type="ChEBI" id="CHEBI:30616"/>
        <dbReference type="ChEBI" id="CHEBI:83421"/>
        <dbReference type="ChEBI" id="CHEBI:456216"/>
        <dbReference type="EC" id="2.7.11.1"/>
    </reaction>
</comment>
<dbReference type="EMBL" id="BTGD01000001">
    <property type="protein sequence ID" value="GMM54295.1"/>
    <property type="molecule type" value="Genomic_DNA"/>
</dbReference>
<evidence type="ECO:0000256" key="9">
    <source>
        <dbReference type="ARBA" id="ARBA00022777"/>
    </source>
</evidence>